<name>A0ABR6F1L0_9SPHI</name>
<keyword evidence="8" id="KW-1185">Reference proteome</keyword>
<dbReference type="InterPro" id="IPR013249">
    <property type="entry name" value="RNA_pol_sigma70_r4_t2"/>
</dbReference>
<evidence type="ECO:0000256" key="4">
    <source>
        <dbReference type="ARBA" id="ARBA00023163"/>
    </source>
</evidence>
<gene>
    <name evidence="7" type="ORF">GM920_20975</name>
</gene>
<dbReference type="InterPro" id="IPR007627">
    <property type="entry name" value="RNA_pol_sigma70_r2"/>
</dbReference>
<dbReference type="Gene3D" id="1.10.10.10">
    <property type="entry name" value="Winged helix-like DNA-binding domain superfamily/Winged helix DNA-binding domain"/>
    <property type="match status" value="1"/>
</dbReference>
<dbReference type="Gene3D" id="1.10.1740.10">
    <property type="match status" value="1"/>
</dbReference>
<proteinExistence type="inferred from homology"/>
<evidence type="ECO:0000313" key="7">
    <source>
        <dbReference type="EMBL" id="MBB2151387.1"/>
    </source>
</evidence>
<keyword evidence="4" id="KW-0804">Transcription</keyword>
<feature type="domain" description="RNA polymerase sigma-70 region 2" evidence="5">
    <location>
        <begin position="36"/>
        <end position="100"/>
    </location>
</feature>
<feature type="domain" description="RNA polymerase sigma factor 70 region 4 type 2" evidence="6">
    <location>
        <begin position="133"/>
        <end position="183"/>
    </location>
</feature>
<evidence type="ECO:0000256" key="1">
    <source>
        <dbReference type="ARBA" id="ARBA00010641"/>
    </source>
</evidence>
<organism evidence="7 8">
    <name type="scientific">Pedobacter gandavensis</name>
    <dbReference type="NCBI Taxonomy" id="2679963"/>
    <lineage>
        <taxon>Bacteria</taxon>
        <taxon>Pseudomonadati</taxon>
        <taxon>Bacteroidota</taxon>
        <taxon>Sphingobacteriia</taxon>
        <taxon>Sphingobacteriales</taxon>
        <taxon>Sphingobacteriaceae</taxon>
        <taxon>Pedobacter</taxon>
    </lineage>
</organism>
<dbReference type="Pfam" id="PF04542">
    <property type="entry name" value="Sigma70_r2"/>
    <property type="match status" value="1"/>
</dbReference>
<dbReference type="InterPro" id="IPR013324">
    <property type="entry name" value="RNA_pol_sigma_r3/r4-like"/>
</dbReference>
<dbReference type="InterPro" id="IPR013325">
    <property type="entry name" value="RNA_pol_sigma_r2"/>
</dbReference>
<comment type="similarity">
    <text evidence="1">Belongs to the sigma-70 factor family. ECF subfamily.</text>
</comment>
<dbReference type="InterPro" id="IPR014284">
    <property type="entry name" value="RNA_pol_sigma-70_dom"/>
</dbReference>
<comment type="caution">
    <text evidence="7">The sequence shown here is derived from an EMBL/GenBank/DDBJ whole genome shotgun (WGS) entry which is preliminary data.</text>
</comment>
<dbReference type="InterPro" id="IPR036388">
    <property type="entry name" value="WH-like_DNA-bd_sf"/>
</dbReference>
<dbReference type="EMBL" id="WNXC01000009">
    <property type="protein sequence ID" value="MBB2151387.1"/>
    <property type="molecule type" value="Genomic_DNA"/>
</dbReference>
<dbReference type="InterPro" id="IPR039425">
    <property type="entry name" value="RNA_pol_sigma-70-like"/>
</dbReference>
<dbReference type="SUPFAM" id="SSF88659">
    <property type="entry name" value="Sigma3 and sigma4 domains of RNA polymerase sigma factors"/>
    <property type="match status" value="1"/>
</dbReference>
<reference evidence="7 8" key="1">
    <citation type="submission" date="2019-11" db="EMBL/GenBank/DDBJ databases">
        <title>Description of Pedobacter sp. LMG 31462T.</title>
        <authorList>
            <person name="Carlier A."/>
            <person name="Qi S."/>
            <person name="Vandamme P."/>
        </authorList>
    </citation>
    <scope>NUCLEOTIDE SEQUENCE [LARGE SCALE GENOMIC DNA]</scope>
    <source>
        <strain evidence="7 8">LMG 31462</strain>
    </source>
</reference>
<dbReference type="NCBIfam" id="TIGR02985">
    <property type="entry name" value="Sig70_bacteroi1"/>
    <property type="match status" value="1"/>
</dbReference>
<dbReference type="SUPFAM" id="SSF88946">
    <property type="entry name" value="Sigma2 domain of RNA polymerase sigma factors"/>
    <property type="match status" value="1"/>
</dbReference>
<sequence>MASLGMNNMFTQAVLVDEELLSLLETDNESGLKLIYDQYWERLYLAAFSILKDADPCKDIVQDVLLQLWIRRAEVKIDSLRAYLFTAVRYKVLSYIKSANNRKVFIEPEELEKLAGFNLMKDRLNEQDVEKLLERGIALLPNRCQQVFLLSRMEHLSNKEIASKMGISVKTVEAQISIALKQLRIVMGEVLFFTCVCSLFLK</sequence>
<keyword evidence="2" id="KW-0805">Transcription regulation</keyword>
<evidence type="ECO:0000256" key="2">
    <source>
        <dbReference type="ARBA" id="ARBA00023015"/>
    </source>
</evidence>
<dbReference type="PANTHER" id="PTHR43133:SF46">
    <property type="entry name" value="RNA POLYMERASE SIGMA-70 FACTOR ECF SUBFAMILY"/>
    <property type="match status" value="1"/>
</dbReference>
<keyword evidence="3" id="KW-0731">Sigma factor</keyword>
<dbReference type="PANTHER" id="PTHR43133">
    <property type="entry name" value="RNA POLYMERASE ECF-TYPE SIGMA FACTO"/>
    <property type="match status" value="1"/>
</dbReference>
<evidence type="ECO:0000259" key="6">
    <source>
        <dbReference type="Pfam" id="PF08281"/>
    </source>
</evidence>
<dbReference type="Proteomes" id="UP000636110">
    <property type="component" value="Unassembled WGS sequence"/>
</dbReference>
<dbReference type="InterPro" id="IPR014327">
    <property type="entry name" value="RNA_pol_sigma70_bacteroid"/>
</dbReference>
<accession>A0ABR6F1L0</accession>
<evidence type="ECO:0000256" key="3">
    <source>
        <dbReference type="ARBA" id="ARBA00023082"/>
    </source>
</evidence>
<dbReference type="NCBIfam" id="TIGR02937">
    <property type="entry name" value="sigma70-ECF"/>
    <property type="match status" value="1"/>
</dbReference>
<protein>
    <submittedName>
        <fullName evidence="7">RNA polymerase sigma-70 factor</fullName>
    </submittedName>
</protein>
<evidence type="ECO:0000259" key="5">
    <source>
        <dbReference type="Pfam" id="PF04542"/>
    </source>
</evidence>
<evidence type="ECO:0000313" key="8">
    <source>
        <dbReference type="Proteomes" id="UP000636110"/>
    </source>
</evidence>
<dbReference type="Pfam" id="PF08281">
    <property type="entry name" value="Sigma70_r4_2"/>
    <property type="match status" value="1"/>
</dbReference>